<dbReference type="EMBL" id="LAZR01018902">
    <property type="protein sequence ID" value="KKL94527.1"/>
    <property type="molecule type" value="Genomic_DNA"/>
</dbReference>
<accession>A0A0F9J5P6</accession>
<sequence length="42" mass="5141">MYSILRIQYVHYTPDSVVQYTPKYSIFVCWMKVGSVRHYPFH</sequence>
<proteinExistence type="predicted"/>
<name>A0A0F9J5P6_9ZZZZ</name>
<reference evidence="1" key="1">
    <citation type="journal article" date="2015" name="Nature">
        <title>Complex archaea that bridge the gap between prokaryotes and eukaryotes.</title>
        <authorList>
            <person name="Spang A."/>
            <person name="Saw J.H."/>
            <person name="Jorgensen S.L."/>
            <person name="Zaremba-Niedzwiedzka K."/>
            <person name="Martijn J."/>
            <person name="Lind A.E."/>
            <person name="van Eijk R."/>
            <person name="Schleper C."/>
            <person name="Guy L."/>
            <person name="Ettema T.J."/>
        </authorList>
    </citation>
    <scope>NUCLEOTIDE SEQUENCE</scope>
</reference>
<protein>
    <submittedName>
        <fullName evidence="1">Uncharacterized protein</fullName>
    </submittedName>
</protein>
<gene>
    <name evidence="1" type="ORF">LCGC14_1863780</name>
</gene>
<organism evidence="1">
    <name type="scientific">marine sediment metagenome</name>
    <dbReference type="NCBI Taxonomy" id="412755"/>
    <lineage>
        <taxon>unclassified sequences</taxon>
        <taxon>metagenomes</taxon>
        <taxon>ecological metagenomes</taxon>
    </lineage>
</organism>
<evidence type="ECO:0000313" key="1">
    <source>
        <dbReference type="EMBL" id="KKL94527.1"/>
    </source>
</evidence>
<dbReference type="AlphaFoldDB" id="A0A0F9J5P6"/>
<comment type="caution">
    <text evidence="1">The sequence shown here is derived from an EMBL/GenBank/DDBJ whole genome shotgun (WGS) entry which is preliminary data.</text>
</comment>